<dbReference type="PROSITE" id="PS50011">
    <property type="entry name" value="PROTEIN_KINASE_DOM"/>
    <property type="match status" value="1"/>
</dbReference>
<dbReference type="GO" id="GO:0005524">
    <property type="term" value="F:ATP binding"/>
    <property type="evidence" value="ECO:0007669"/>
    <property type="project" value="InterPro"/>
</dbReference>
<feature type="non-terminal residue" evidence="2">
    <location>
        <position position="124"/>
    </location>
</feature>
<feature type="domain" description="Protein kinase" evidence="1">
    <location>
        <begin position="1"/>
        <end position="124"/>
    </location>
</feature>
<reference evidence="4" key="3">
    <citation type="submission" date="2025-04" db="UniProtKB">
        <authorList>
            <consortium name="RefSeq"/>
        </authorList>
    </citation>
    <scope>IDENTIFICATION</scope>
    <source>
        <strain evidence="4">CBS 304.34</strain>
    </source>
</reference>
<reference evidence="2 4" key="1">
    <citation type="journal article" date="2020" name="Stud. Mycol.">
        <title>101 Dothideomycetes genomes: a test case for predicting lifestyles and emergence of pathogens.</title>
        <authorList>
            <person name="Haridas S."/>
            <person name="Albert R."/>
            <person name="Binder M."/>
            <person name="Bloem J."/>
            <person name="Labutti K."/>
            <person name="Salamov A."/>
            <person name="Andreopoulos B."/>
            <person name="Baker S."/>
            <person name="Barry K."/>
            <person name="Bills G."/>
            <person name="Bluhm B."/>
            <person name="Cannon C."/>
            <person name="Castanera R."/>
            <person name="Culley D."/>
            <person name="Daum C."/>
            <person name="Ezra D."/>
            <person name="Gonzalez J."/>
            <person name="Henrissat B."/>
            <person name="Kuo A."/>
            <person name="Liang C."/>
            <person name="Lipzen A."/>
            <person name="Lutzoni F."/>
            <person name="Magnuson J."/>
            <person name="Mondo S."/>
            <person name="Nolan M."/>
            <person name="Ohm R."/>
            <person name="Pangilinan J."/>
            <person name="Park H.-J."/>
            <person name="Ramirez L."/>
            <person name="Alfaro M."/>
            <person name="Sun H."/>
            <person name="Tritt A."/>
            <person name="Yoshinaga Y."/>
            <person name="Zwiers L.-H."/>
            <person name="Turgeon B."/>
            <person name="Goodwin S."/>
            <person name="Spatafora J."/>
            <person name="Crous P."/>
            <person name="Grigoriev I."/>
        </authorList>
    </citation>
    <scope>NUCLEOTIDE SEQUENCE</scope>
    <source>
        <strain evidence="2 4">CBS 304.34</strain>
    </source>
</reference>
<evidence type="ECO:0000259" key="1">
    <source>
        <dbReference type="PROSITE" id="PS50011"/>
    </source>
</evidence>
<evidence type="ECO:0000313" key="3">
    <source>
        <dbReference type="Proteomes" id="UP000504636"/>
    </source>
</evidence>
<protein>
    <recommendedName>
        <fullName evidence="1">Protein kinase domain-containing protein</fullName>
    </recommendedName>
</protein>
<reference evidence="4" key="2">
    <citation type="submission" date="2020-04" db="EMBL/GenBank/DDBJ databases">
        <authorList>
            <consortium name="NCBI Genome Project"/>
        </authorList>
    </citation>
    <scope>NUCLEOTIDE SEQUENCE</scope>
    <source>
        <strain evidence="4">CBS 304.34</strain>
    </source>
</reference>
<dbReference type="Pfam" id="PF00069">
    <property type="entry name" value="Pkinase"/>
    <property type="match status" value="1"/>
</dbReference>
<dbReference type="Proteomes" id="UP000504636">
    <property type="component" value="Unplaced"/>
</dbReference>
<dbReference type="OrthoDB" id="4062651at2759"/>
<dbReference type="Gene3D" id="1.10.510.10">
    <property type="entry name" value="Transferase(Phosphotransferase) domain 1"/>
    <property type="match status" value="1"/>
</dbReference>
<name>A0A6A6YU96_9PEZI</name>
<dbReference type="GeneID" id="54468104"/>
<dbReference type="GO" id="GO:0004672">
    <property type="term" value="F:protein kinase activity"/>
    <property type="evidence" value="ECO:0007669"/>
    <property type="project" value="InterPro"/>
</dbReference>
<organism evidence="2">
    <name type="scientific">Mytilinidion resinicola</name>
    <dbReference type="NCBI Taxonomy" id="574789"/>
    <lineage>
        <taxon>Eukaryota</taxon>
        <taxon>Fungi</taxon>
        <taxon>Dikarya</taxon>
        <taxon>Ascomycota</taxon>
        <taxon>Pezizomycotina</taxon>
        <taxon>Dothideomycetes</taxon>
        <taxon>Pleosporomycetidae</taxon>
        <taxon>Mytilinidiales</taxon>
        <taxon>Mytilinidiaceae</taxon>
        <taxon>Mytilinidion</taxon>
    </lineage>
</organism>
<dbReference type="AlphaFoldDB" id="A0A6A6YU96"/>
<dbReference type="RefSeq" id="XP_033579082.1">
    <property type="nucleotide sequence ID" value="XM_033727211.1"/>
</dbReference>
<dbReference type="SUPFAM" id="SSF56112">
    <property type="entry name" value="Protein kinase-like (PK-like)"/>
    <property type="match status" value="1"/>
</dbReference>
<evidence type="ECO:0000313" key="2">
    <source>
        <dbReference type="EMBL" id="KAF2812118.1"/>
    </source>
</evidence>
<sequence length="124" mass="13583">MTQDTSPLMTRRYSAPELLEDAPRSSAADLWSLGCVYLEMCTILNGKSISAMRDHLQGFGSKSAIDAKNKDGAFTWVNQLSGKAKSPTDLVPLRWIKDLLAKVPTTRPLGRDLLSTILKSTDAD</sequence>
<proteinExistence type="predicted"/>
<dbReference type="InterPro" id="IPR011009">
    <property type="entry name" value="Kinase-like_dom_sf"/>
</dbReference>
<evidence type="ECO:0000313" key="4">
    <source>
        <dbReference type="RefSeq" id="XP_033579082.1"/>
    </source>
</evidence>
<dbReference type="EMBL" id="MU003697">
    <property type="protein sequence ID" value="KAF2812118.1"/>
    <property type="molecule type" value="Genomic_DNA"/>
</dbReference>
<accession>A0A6A6YU96</accession>
<dbReference type="InterPro" id="IPR000719">
    <property type="entry name" value="Prot_kinase_dom"/>
</dbReference>
<keyword evidence="3" id="KW-1185">Reference proteome</keyword>
<gene>
    <name evidence="2 4" type="ORF">BDZ99DRAFT_557860</name>
</gene>